<dbReference type="AlphaFoldDB" id="A0A1A8IR67"/>
<evidence type="ECO:0000313" key="1">
    <source>
        <dbReference type="EMBL" id="SBQ99832.1"/>
    </source>
</evidence>
<gene>
    <name evidence="1" type="primary">CR388416.1</name>
</gene>
<sequence>MNRASTSQYVQIEMATMDSAPIHENSGLTNGGVKD</sequence>
<name>A0A1A8IR67_NOTKU</name>
<reference evidence="1" key="2">
    <citation type="submission" date="2016-06" db="EMBL/GenBank/DDBJ databases">
        <title>The genome of a short-lived fish provides insights into sex chromosome evolution and the genetic control of aging.</title>
        <authorList>
            <person name="Reichwald K."/>
            <person name="Felder M."/>
            <person name="Petzold A."/>
            <person name="Koch P."/>
            <person name="Groth M."/>
            <person name="Platzer M."/>
        </authorList>
    </citation>
    <scope>NUCLEOTIDE SEQUENCE</scope>
    <source>
        <tissue evidence="1">Brain</tissue>
    </source>
</reference>
<accession>A0A1A8IR67</accession>
<dbReference type="EMBL" id="HAED01013387">
    <property type="protein sequence ID" value="SBQ99832.1"/>
    <property type="molecule type" value="Transcribed_RNA"/>
</dbReference>
<reference evidence="1" key="1">
    <citation type="submission" date="2016-05" db="EMBL/GenBank/DDBJ databases">
        <authorList>
            <person name="Lavstsen T."/>
            <person name="Jespersen J.S."/>
        </authorList>
    </citation>
    <scope>NUCLEOTIDE SEQUENCE</scope>
    <source>
        <tissue evidence="1">Brain</tissue>
    </source>
</reference>
<organism evidence="1">
    <name type="scientific">Nothobranchius kuhntae</name>
    <name type="common">Beira killifish</name>
    <dbReference type="NCBI Taxonomy" id="321403"/>
    <lineage>
        <taxon>Eukaryota</taxon>
        <taxon>Metazoa</taxon>
        <taxon>Chordata</taxon>
        <taxon>Craniata</taxon>
        <taxon>Vertebrata</taxon>
        <taxon>Euteleostomi</taxon>
        <taxon>Actinopterygii</taxon>
        <taxon>Neopterygii</taxon>
        <taxon>Teleostei</taxon>
        <taxon>Neoteleostei</taxon>
        <taxon>Acanthomorphata</taxon>
        <taxon>Ovalentaria</taxon>
        <taxon>Atherinomorphae</taxon>
        <taxon>Cyprinodontiformes</taxon>
        <taxon>Nothobranchiidae</taxon>
        <taxon>Nothobranchius</taxon>
    </lineage>
</organism>
<protein>
    <submittedName>
        <fullName evidence="1">Uncharacterized protein</fullName>
    </submittedName>
</protein>
<proteinExistence type="predicted"/>